<evidence type="ECO:0000256" key="9">
    <source>
        <dbReference type="ARBA" id="ARBA00022989"/>
    </source>
</evidence>
<keyword evidence="6" id="KW-0001">2Fe-2S</keyword>
<evidence type="ECO:0000256" key="12">
    <source>
        <dbReference type="ARBA" id="ARBA00023014"/>
    </source>
</evidence>
<keyword evidence="13 14" id="KW-0472">Membrane</keyword>
<keyword evidence="5 14" id="KW-0812">Transmembrane</keyword>
<keyword evidence="11" id="KW-0408">Iron</keyword>
<dbReference type="Pfam" id="PF08417">
    <property type="entry name" value="PaO"/>
    <property type="match status" value="1"/>
</dbReference>
<organism evidence="16 17">
    <name type="scientific">Coccomyxa viridis</name>
    <dbReference type="NCBI Taxonomy" id="1274662"/>
    <lineage>
        <taxon>Eukaryota</taxon>
        <taxon>Viridiplantae</taxon>
        <taxon>Chlorophyta</taxon>
        <taxon>core chlorophytes</taxon>
        <taxon>Trebouxiophyceae</taxon>
        <taxon>Trebouxiophyceae incertae sedis</taxon>
        <taxon>Coccomyxaceae</taxon>
        <taxon>Coccomyxa</taxon>
    </lineage>
</organism>
<feature type="transmembrane region" description="Helical" evidence="14">
    <location>
        <begin position="521"/>
        <end position="541"/>
    </location>
</feature>
<keyword evidence="9 14" id="KW-1133">Transmembrane helix</keyword>
<keyword evidence="4" id="KW-0934">Plastid</keyword>
<dbReference type="PANTHER" id="PTHR21266:SF32">
    <property type="entry name" value="CHOLESTEROL 7-DESATURASE NVD"/>
    <property type="match status" value="1"/>
</dbReference>
<feature type="transmembrane region" description="Helical" evidence="14">
    <location>
        <begin position="493"/>
        <end position="515"/>
    </location>
</feature>
<keyword evidence="12" id="KW-0411">Iron-sulfur</keyword>
<keyword evidence="10" id="KW-0560">Oxidoreductase</keyword>
<evidence type="ECO:0000256" key="1">
    <source>
        <dbReference type="ARBA" id="ARBA00004229"/>
    </source>
</evidence>
<dbReference type="InterPro" id="IPR013626">
    <property type="entry name" value="PaO"/>
</dbReference>
<evidence type="ECO:0000259" key="15">
    <source>
        <dbReference type="PROSITE" id="PS51296"/>
    </source>
</evidence>
<evidence type="ECO:0000256" key="7">
    <source>
        <dbReference type="ARBA" id="ARBA00022723"/>
    </source>
</evidence>
<evidence type="ECO:0000256" key="10">
    <source>
        <dbReference type="ARBA" id="ARBA00023002"/>
    </source>
</evidence>
<reference evidence="16 17" key="1">
    <citation type="submission" date="2024-06" db="EMBL/GenBank/DDBJ databases">
        <authorList>
            <person name="Kraege A."/>
            <person name="Thomma B."/>
        </authorList>
    </citation>
    <scope>NUCLEOTIDE SEQUENCE [LARGE SCALE GENOMIC DNA]</scope>
</reference>
<evidence type="ECO:0000256" key="4">
    <source>
        <dbReference type="ARBA" id="ARBA00022640"/>
    </source>
</evidence>
<comment type="subcellular location">
    <subcellularLocation>
        <location evidence="2">Membrane</location>
    </subcellularLocation>
    <subcellularLocation>
        <location evidence="1">Plastid</location>
        <location evidence="1">Chloroplast</location>
    </subcellularLocation>
</comment>
<evidence type="ECO:0000256" key="14">
    <source>
        <dbReference type="SAM" id="Phobius"/>
    </source>
</evidence>
<evidence type="ECO:0000313" key="17">
    <source>
        <dbReference type="Proteomes" id="UP001497392"/>
    </source>
</evidence>
<dbReference type="SUPFAM" id="SSF55961">
    <property type="entry name" value="Bet v1-like"/>
    <property type="match status" value="1"/>
</dbReference>
<dbReference type="InterPro" id="IPR036922">
    <property type="entry name" value="Rieske_2Fe-2S_sf"/>
</dbReference>
<dbReference type="EMBL" id="CAXHTA020000020">
    <property type="protein sequence ID" value="CAL5229391.1"/>
    <property type="molecule type" value="Genomic_DNA"/>
</dbReference>
<dbReference type="Gene3D" id="2.102.10.10">
    <property type="entry name" value="Rieske [2Fe-2S] iron-sulphur domain"/>
    <property type="match status" value="1"/>
</dbReference>
<keyword evidence="17" id="KW-1185">Reference proteome</keyword>
<evidence type="ECO:0000256" key="13">
    <source>
        <dbReference type="ARBA" id="ARBA00023136"/>
    </source>
</evidence>
<evidence type="ECO:0000256" key="6">
    <source>
        <dbReference type="ARBA" id="ARBA00022714"/>
    </source>
</evidence>
<sequence length="554" mass="61113">MSALSNNLRLVGSQRFSETVCLPHQRPAVFNHKLSIPQARKPVALQERSVRLDSAVLDRPAAPDAVEIPDDLTSTSQEPFVWTKQWYPVSIVEALNPKKPNALHLLGKELVAWRTDEGEWVCMDDQCSHRLAPLSEGRVENNNIMCAYHAWSFSSEGKLVDVPQAHHSGDPDGNARACASRRGCVATYPVMIAQEMLFVWPESGAMAALEAANKEPVLSPHMTRQAPYKGMAGEPVYTVGKSFQRDQPLSWEFIMENLCDPAHFNPSHSEVAGDRRNEYTGMARIKELPEGLKVADLFNGAEGVGGLVTMLPGKGRTVDTAQHHVAMPGCFTLFYREPKDIPGAAFELLHIHVTPTKPGHTRIMVHFYMAGKKVPLPLKVFPKLVPAWFGHLQGLEITDGDNTFLIAQDRKTRELEQNHGQPWYKSYYMPTGSDRMIAQMRKWADTRGGGGPFPNAGPSAPISKDQAIDRLHQHTLSCPSCSVAYRNFRILRVVLAVAAGAFMAASMSTAVLSSFSMRAPALFAAAALACGALAAVANNFVRLLTFKPYEHYKH</sequence>
<keyword evidence="8" id="KW-0809">Transit peptide</keyword>
<accession>A0ABP1GF50</accession>
<dbReference type="InterPro" id="IPR017941">
    <property type="entry name" value="Rieske_2Fe-2S"/>
</dbReference>
<dbReference type="Pfam" id="PF00355">
    <property type="entry name" value="Rieske"/>
    <property type="match status" value="1"/>
</dbReference>
<feature type="domain" description="Rieske" evidence="15">
    <location>
        <begin position="86"/>
        <end position="199"/>
    </location>
</feature>
<evidence type="ECO:0000256" key="2">
    <source>
        <dbReference type="ARBA" id="ARBA00004370"/>
    </source>
</evidence>
<evidence type="ECO:0000256" key="11">
    <source>
        <dbReference type="ARBA" id="ARBA00023004"/>
    </source>
</evidence>
<evidence type="ECO:0000256" key="8">
    <source>
        <dbReference type="ARBA" id="ARBA00022946"/>
    </source>
</evidence>
<dbReference type="PROSITE" id="PS51296">
    <property type="entry name" value="RIESKE"/>
    <property type="match status" value="1"/>
</dbReference>
<dbReference type="PANTHER" id="PTHR21266">
    <property type="entry name" value="IRON-SULFUR DOMAIN CONTAINING PROTEIN"/>
    <property type="match status" value="1"/>
</dbReference>
<keyword evidence="3" id="KW-0150">Chloroplast</keyword>
<dbReference type="Proteomes" id="UP001497392">
    <property type="component" value="Unassembled WGS sequence"/>
</dbReference>
<dbReference type="InterPro" id="IPR050584">
    <property type="entry name" value="Cholesterol_7-desaturase"/>
</dbReference>
<evidence type="ECO:0000256" key="5">
    <source>
        <dbReference type="ARBA" id="ARBA00022692"/>
    </source>
</evidence>
<name>A0ABP1GF50_9CHLO</name>
<protein>
    <submittedName>
        <fullName evidence="16">G12709 protein</fullName>
    </submittedName>
</protein>
<evidence type="ECO:0000313" key="16">
    <source>
        <dbReference type="EMBL" id="CAL5229391.1"/>
    </source>
</evidence>
<proteinExistence type="predicted"/>
<gene>
    <name evidence="16" type="primary">g12709</name>
    <name evidence="16" type="ORF">VP750_LOCUS11297</name>
</gene>
<dbReference type="Gene3D" id="3.90.380.10">
    <property type="entry name" value="Naphthalene 1,2-dioxygenase Alpha Subunit, Chain A, domain 1"/>
    <property type="match status" value="1"/>
</dbReference>
<evidence type="ECO:0000256" key="3">
    <source>
        <dbReference type="ARBA" id="ARBA00022528"/>
    </source>
</evidence>
<keyword evidence="7" id="KW-0479">Metal-binding</keyword>
<comment type="caution">
    <text evidence="16">The sequence shown here is derived from an EMBL/GenBank/DDBJ whole genome shotgun (WGS) entry which is preliminary data.</text>
</comment>
<dbReference type="SUPFAM" id="SSF50022">
    <property type="entry name" value="ISP domain"/>
    <property type="match status" value="1"/>
</dbReference>